<gene>
    <name evidence="3" type="ORF">FOL47_005269</name>
</gene>
<protein>
    <submittedName>
        <fullName evidence="3">Uncharacterized protein</fullName>
    </submittedName>
</protein>
<reference evidence="3 4" key="1">
    <citation type="submission" date="2020-04" db="EMBL/GenBank/DDBJ databases">
        <title>Perkinsus chesapeaki whole genome sequence.</title>
        <authorList>
            <person name="Bogema D.R."/>
        </authorList>
    </citation>
    <scope>NUCLEOTIDE SEQUENCE [LARGE SCALE GENOMIC DNA]</scope>
    <source>
        <strain evidence="3">ATCC PRA-425</strain>
    </source>
</reference>
<feature type="signal peptide" evidence="2">
    <location>
        <begin position="1"/>
        <end position="20"/>
    </location>
</feature>
<accession>A0A7J6LY32</accession>
<comment type="caution">
    <text evidence="3">The sequence shown here is derived from an EMBL/GenBank/DDBJ whole genome shotgun (WGS) entry which is preliminary data.</text>
</comment>
<keyword evidence="2" id="KW-0732">Signal</keyword>
<feature type="chain" id="PRO_5029605628" evidence="2">
    <location>
        <begin position="21"/>
        <end position="264"/>
    </location>
</feature>
<proteinExistence type="predicted"/>
<organism evidence="3 4">
    <name type="scientific">Perkinsus chesapeaki</name>
    <name type="common">Clam parasite</name>
    <name type="synonym">Perkinsus andrewsi</name>
    <dbReference type="NCBI Taxonomy" id="330153"/>
    <lineage>
        <taxon>Eukaryota</taxon>
        <taxon>Sar</taxon>
        <taxon>Alveolata</taxon>
        <taxon>Perkinsozoa</taxon>
        <taxon>Perkinsea</taxon>
        <taxon>Perkinsida</taxon>
        <taxon>Perkinsidae</taxon>
        <taxon>Perkinsus</taxon>
    </lineage>
</organism>
<evidence type="ECO:0000313" key="3">
    <source>
        <dbReference type="EMBL" id="KAF4664155.1"/>
    </source>
</evidence>
<dbReference type="Proteomes" id="UP000591131">
    <property type="component" value="Unassembled WGS sequence"/>
</dbReference>
<keyword evidence="4" id="KW-1185">Reference proteome</keyword>
<name>A0A7J6LY32_PERCH</name>
<feature type="region of interest" description="Disordered" evidence="1">
    <location>
        <begin position="56"/>
        <end position="84"/>
    </location>
</feature>
<evidence type="ECO:0000256" key="1">
    <source>
        <dbReference type="SAM" id="MobiDB-lite"/>
    </source>
</evidence>
<sequence>MKPIVLTLVIVLQAVGGSLRKQVDEMEKDVASIKTSLGEVIEEVHTLSTRVTNMEATAADRQESTTKTRSLSAGGGRGASVANLGMDNNAKLPGKVEKMTSGKCYFKGEGLTIHVTPSPDKLINVFVSFHELGSFETGYTGGMVSLFSTKTELPEVVTPDKAILPLVWPFYHFDGRIPVTVVEEMRKHPKKECEILFQFIAANPPAGYSNSITWLGEFFANHKHDVENEIKILYHQQKVREQLIEERKKRIEEEERRKFSQMRN</sequence>
<evidence type="ECO:0000256" key="2">
    <source>
        <dbReference type="SAM" id="SignalP"/>
    </source>
</evidence>
<evidence type="ECO:0000313" key="4">
    <source>
        <dbReference type="Proteomes" id="UP000591131"/>
    </source>
</evidence>
<dbReference type="EMBL" id="JAAPAO010000295">
    <property type="protein sequence ID" value="KAF4664155.1"/>
    <property type="molecule type" value="Genomic_DNA"/>
</dbReference>
<dbReference type="AlphaFoldDB" id="A0A7J6LY32"/>